<keyword evidence="4" id="KW-1185">Reference proteome</keyword>
<feature type="domain" description="DUF1254" evidence="2">
    <location>
        <begin position="69"/>
        <end position="125"/>
    </location>
</feature>
<dbReference type="RefSeq" id="WP_184168118.1">
    <property type="nucleotide sequence ID" value="NZ_JACHLD010000013.1"/>
</dbReference>
<dbReference type="InterPro" id="IPR010679">
    <property type="entry name" value="DUF1254"/>
</dbReference>
<evidence type="ECO:0000259" key="2">
    <source>
        <dbReference type="Pfam" id="PF06863"/>
    </source>
</evidence>
<reference evidence="3 4" key="1">
    <citation type="submission" date="2020-08" db="EMBL/GenBank/DDBJ databases">
        <title>Functional genomics of gut bacteria from endangered species of beetles.</title>
        <authorList>
            <person name="Carlos-Shanley C."/>
        </authorList>
    </citation>
    <scope>NUCLEOTIDE SEQUENCE [LARGE SCALE GENOMIC DNA]</scope>
    <source>
        <strain evidence="3 4">S00142</strain>
    </source>
</reference>
<dbReference type="SUPFAM" id="SSF160935">
    <property type="entry name" value="VPA0735-like"/>
    <property type="match status" value="1"/>
</dbReference>
<dbReference type="PANTHER" id="PTHR36509:SF2">
    <property type="entry name" value="BLL3101 PROTEIN"/>
    <property type="match status" value="1"/>
</dbReference>
<evidence type="ECO:0000313" key="3">
    <source>
        <dbReference type="EMBL" id="MBB4804673.1"/>
    </source>
</evidence>
<evidence type="ECO:0000313" key="4">
    <source>
        <dbReference type="Proteomes" id="UP000561681"/>
    </source>
</evidence>
<evidence type="ECO:0008006" key="5">
    <source>
        <dbReference type="Google" id="ProtNLM"/>
    </source>
</evidence>
<dbReference type="AlphaFoldDB" id="A0A7W7J2G3"/>
<dbReference type="InterPro" id="IPR010621">
    <property type="entry name" value="DUF1214"/>
</dbReference>
<name>A0A7W7J2G3_9FLAO</name>
<accession>A0A7W7J2G3</accession>
<dbReference type="PROSITE" id="PS51257">
    <property type="entry name" value="PROKAR_LIPOPROTEIN"/>
    <property type="match status" value="1"/>
</dbReference>
<evidence type="ECO:0000259" key="1">
    <source>
        <dbReference type="Pfam" id="PF06742"/>
    </source>
</evidence>
<dbReference type="Gene3D" id="2.60.120.600">
    <property type="entry name" value="Domain of unknown function DUF1214, C-terminal domain"/>
    <property type="match status" value="1"/>
</dbReference>
<dbReference type="Pfam" id="PF06742">
    <property type="entry name" value="DUF1214"/>
    <property type="match status" value="1"/>
</dbReference>
<dbReference type="Proteomes" id="UP000561681">
    <property type="component" value="Unassembled WGS sequence"/>
</dbReference>
<dbReference type="Pfam" id="PF06863">
    <property type="entry name" value="DUF1254"/>
    <property type="match status" value="1"/>
</dbReference>
<comment type="caution">
    <text evidence="3">The sequence shown here is derived from an EMBL/GenBank/DDBJ whole genome shotgun (WGS) entry which is preliminary data.</text>
</comment>
<dbReference type="EMBL" id="JACHLD010000013">
    <property type="protein sequence ID" value="MBB4804673.1"/>
    <property type="molecule type" value="Genomic_DNA"/>
</dbReference>
<gene>
    <name evidence="3" type="ORF">HNP37_004770</name>
</gene>
<proteinExistence type="predicted"/>
<organism evidence="3 4">
    <name type="scientific">Flavobacterium nitrogenifigens</name>
    <dbReference type="NCBI Taxonomy" id="1617283"/>
    <lineage>
        <taxon>Bacteria</taxon>
        <taxon>Pseudomonadati</taxon>
        <taxon>Bacteroidota</taxon>
        <taxon>Flavobacteriia</taxon>
        <taxon>Flavobacteriales</taxon>
        <taxon>Flavobacteriaceae</taxon>
        <taxon>Flavobacterium</taxon>
    </lineage>
</organism>
<sequence length="356" mass="40600">MKSEIKILFTFIVISVFLSCNSNSKKDSDKPLEKEVVTVDEKNIVKPENFIRAETDKMFYNISQMAGGINKFYHIRDVTPLDKQTVVRMNKDVLYSGAVVDVEKGASVTFPAMPDKRYASILVIDNDHYCPVVYYKPGKYKLPADTKYMFMAIRIQIYNPNDAKEIAMVNKLKDQFIIESNSAQEFKKPLWDSKSLDSLHVEYEKEFSKYDRYPDDWMGPRGKVNEKTRQYACAGAWGLFPNKDATYINYNGGNLSGSKCYVATYKVPDVSGFWSITVYGKDGFMKSTNSVINASNVKYNADKTFTVYFGAADKCPKDAKNRLDITDGWNFLMRCYLPGKEVLDGTYKLPSVTEVK</sequence>
<dbReference type="PANTHER" id="PTHR36509">
    <property type="entry name" value="BLL3101 PROTEIN"/>
    <property type="match status" value="1"/>
</dbReference>
<dbReference type="InterPro" id="IPR037049">
    <property type="entry name" value="DUF1214_C_sf"/>
</dbReference>
<feature type="domain" description="DUF1214" evidence="1">
    <location>
        <begin position="250"/>
        <end position="339"/>
    </location>
</feature>
<protein>
    <recommendedName>
        <fullName evidence="5">DUF1214 domain-containing protein</fullName>
    </recommendedName>
</protein>